<organism evidence="5 6">
    <name type="scientific">Zunongwangia atlantica 22II14-10F7</name>
    <dbReference type="NCBI Taxonomy" id="1185767"/>
    <lineage>
        <taxon>Bacteria</taxon>
        <taxon>Pseudomonadati</taxon>
        <taxon>Bacteroidota</taxon>
        <taxon>Flavobacteriia</taxon>
        <taxon>Flavobacteriales</taxon>
        <taxon>Flavobacteriaceae</taxon>
        <taxon>Zunongwangia</taxon>
    </lineage>
</organism>
<dbReference type="InterPro" id="IPR009057">
    <property type="entry name" value="Homeodomain-like_sf"/>
</dbReference>
<dbReference type="STRING" id="1185767.IIF7_03611"/>
<dbReference type="OrthoDB" id="2666928at2"/>
<dbReference type="PROSITE" id="PS00041">
    <property type="entry name" value="HTH_ARAC_FAMILY_1"/>
    <property type="match status" value="1"/>
</dbReference>
<dbReference type="Proteomes" id="UP000192746">
    <property type="component" value="Unassembled WGS sequence"/>
</dbReference>
<dbReference type="InterPro" id="IPR037923">
    <property type="entry name" value="HTH-like"/>
</dbReference>
<dbReference type="Gene3D" id="1.10.10.60">
    <property type="entry name" value="Homeodomain-like"/>
    <property type="match status" value="1"/>
</dbReference>
<dbReference type="Pfam" id="PF12833">
    <property type="entry name" value="HTH_18"/>
    <property type="match status" value="1"/>
</dbReference>
<dbReference type="GO" id="GO:0003700">
    <property type="term" value="F:DNA-binding transcription factor activity"/>
    <property type="evidence" value="ECO:0007669"/>
    <property type="project" value="InterPro"/>
</dbReference>
<name>A0A1Y1T8P2_9FLAO</name>
<dbReference type="PROSITE" id="PS01124">
    <property type="entry name" value="HTH_ARAC_FAMILY_2"/>
    <property type="match status" value="1"/>
</dbReference>
<dbReference type="SMART" id="SM00342">
    <property type="entry name" value="HTH_ARAC"/>
    <property type="match status" value="1"/>
</dbReference>
<evidence type="ECO:0000256" key="3">
    <source>
        <dbReference type="ARBA" id="ARBA00023163"/>
    </source>
</evidence>
<keyword evidence="1" id="KW-0805">Transcription regulation</keyword>
<dbReference type="AlphaFoldDB" id="A0A1Y1T8P2"/>
<dbReference type="GO" id="GO:0043565">
    <property type="term" value="F:sequence-specific DNA binding"/>
    <property type="evidence" value="ECO:0007669"/>
    <property type="project" value="InterPro"/>
</dbReference>
<dbReference type="PANTHER" id="PTHR43280:SF32">
    <property type="entry name" value="TRANSCRIPTIONAL REGULATORY PROTEIN"/>
    <property type="match status" value="1"/>
</dbReference>
<dbReference type="PANTHER" id="PTHR43280">
    <property type="entry name" value="ARAC-FAMILY TRANSCRIPTIONAL REGULATOR"/>
    <property type="match status" value="1"/>
</dbReference>
<dbReference type="SUPFAM" id="SSF51215">
    <property type="entry name" value="Regulatory protein AraC"/>
    <property type="match status" value="1"/>
</dbReference>
<dbReference type="PRINTS" id="PR00032">
    <property type="entry name" value="HTHARAC"/>
</dbReference>
<keyword evidence="3" id="KW-0804">Transcription</keyword>
<dbReference type="EMBL" id="ARYN01000002">
    <property type="protein sequence ID" value="ORL47072.1"/>
    <property type="molecule type" value="Genomic_DNA"/>
</dbReference>
<evidence type="ECO:0000313" key="6">
    <source>
        <dbReference type="Proteomes" id="UP000192746"/>
    </source>
</evidence>
<dbReference type="InterPro" id="IPR018060">
    <property type="entry name" value="HTH_AraC"/>
</dbReference>
<keyword evidence="6" id="KW-1185">Reference proteome</keyword>
<proteinExistence type="predicted"/>
<evidence type="ECO:0000313" key="5">
    <source>
        <dbReference type="EMBL" id="ORL47072.1"/>
    </source>
</evidence>
<protein>
    <submittedName>
        <fullName evidence="5">Helix-turn-helix domain-containing protein</fullName>
    </submittedName>
</protein>
<accession>A0A1Y1T8P2</accession>
<comment type="caution">
    <text evidence="5">The sequence shown here is derived from an EMBL/GenBank/DDBJ whole genome shotgun (WGS) entry which is preliminary data.</text>
</comment>
<dbReference type="InterPro" id="IPR018062">
    <property type="entry name" value="HTH_AraC-typ_CS"/>
</dbReference>
<reference evidence="5 6" key="1">
    <citation type="submission" date="2013-04" db="EMBL/GenBank/DDBJ databases">
        <title>Zunongwangia sp. 22II14-10F7 Genome Sequencing.</title>
        <authorList>
            <person name="Lai Q."/>
            <person name="Shao Z."/>
        </authorList>
    </citation>
    <scope>NUCLEOTIDE SEQUENCE [LARGE SCALE GENOMIC DNA]</scope>
    <source>
        <strain evidence="5 6">22II14-10F7</strain>
    </source>
</reference>
<feature type="domain" description="HTH araC/xylS-type" evidence="4">
    <location>
        <begin position="172"/>
        <end position="270"/>
    </location>
</feature>
<dbReference type="RefSeq" id="WP_084840303.1">
    <property type="nucleotide sequence ID" value="NZ_ARYN01000002.1"/>
</dbReference>
<keyword evidence="2" id="KW-0238">DNA-binding</keyword>
<evidence type="ECO:0000259" key="4">
    <source>
        <dbReference type="PROSITE" id="PS01124"/>
    </source>
</evidence>
<dbReference type="InterPro" id="IPR020449">
    <property type="entry name" value="Tscrpt_reg_AraC-type_HTH"/>
</dbReference>
<dbReference type="SUPFAM" id="SSF46689">
    <property type="entry name" value="Homeodomain-like"/>
    <property type="match status" value="1"/>
</dbReference>
<evidence type="ECO:0000256" key="1">
    <source>
        <dbReference type="ARBA" id="ARBA00023015"/>
    </source>
</evidence>
<sequence>MNKLFHIFKVDLQEAEKISEHPDLPHNHEFEELLIGIDGALEHFIDFNATTIQAPFVSFVTKGKVHRLIPKPENGKCNIWGIRFKSEFIPETTFQLYSLYHNQANLPLDKDICFKRLVTLCEMMYDETQQSTVDYGIIRQLLGVLLSMIEAERKKLTPPDHQLQKTQHISFGNFLTVLEANYHRPVGVEFYAEKLFMSSRNLNLICQNILSQSVSEIIETRKLIEAKNLLISSEKTISEIAFELGYNENSYFSNVFKKKSGQSPKEFREEMRSMLTS</sequence>
<evidence type="ECO:0000256" key="2">
    <source>
        <dbReference type="ARBA" id="ARBA00023125"/>
    </source>
</evidence>
<gene>
    <name evidence="5" type="ORF">IIF7_03611</name>
</gene>